<dbReference type="InterPro" id="IPR058353">
    <property type="entry name" value="DUF8040"/>
</dbReference>
<dbReference type="GO" id="GO:0046872">
    <property type="term" value="F:metal ion binding"/>
    <property type="evidence" value="ECO:0007669"/>
    <property type="project" value="UniProtKB-KW"/>
</dbReference>
<evidence type="ECO:0000259" key="9">
    <source>
        <dbReference type="Pfam" id="PF26138"/>
    </source>
</evidence>
<comment type="caution">
    <text evidence="10">The sequence shown here is derived from an EMBL/GenBank/DDBJ whole genome shotgun (WGS) entry which is preliminary data.</text>
</comment>
<dbReference type="PANTHER" id="PTHR22930:SF293">
    <property type="entry name" value="PROTEIN ALP1-LIKE"/>
    <property type="match status" value="1"/>
</dbReference>
<dbReference type="EMBL" id="JBJUIK010000006">
    <property type="protein sequence ID" value="KAL3524953.1"/>
    <property type="molecule type" value="Genomic_DNA"/>
</dbReference>
<dbReference type="AlphaFoldDB" id="A0ABD3A071"/>
<evidence type="ECO:0000256" key="3">
    <source>
        <dbReference type="ARBA" id="ARBA00006958"/>
    </source>
</evidence>
<dbReference type="GO" id="GO:0005634">
    <property type="term" value="C:nucleus"/>
    <property type="evidence" value="ECO:0007669"/>
    <property type="project" value="UniProtKB-SubCell"/>
</dbReference>
<evidence type="ECO:0000256" key="2">
    <source>
        <dbReference type="ARBA" id="ARBA00004123"/>
    </source>
</evidence>
<reference evidence="10 11" key="1">
    <citation type="submission" date="2024-11" db="EMBL/GenBank/DDBJ databases">
        <title>A near-complete genome assembly of Cinchona calisaya.</title>
        <authorList>
            <person name="Lian D.C."/>
            <person name="Zhao X.W."/>
            <person name="Wei L."/>
        </authorList>
    </citation>
    <scope>NUCLEOTIDE SEQUENCE [LARGE SCALE GENOMIC DNA]</scope>
    <source>
        <tissue evidence="10">Nenye</tissue>
    </source>
</reference>
<evidence type="ECO:0000259" key="8">
    <source>
        <dbReference type="Pfam" id="PF13359"/>
    </source>
</evidence>
<comment type="subcellular location">
    <subcellularLocation>
        <location evidence="2">Nucleus</location>
    </subcellularLocation>
</comment>
<evidence type="ECO:0000256" key="5">
    <source>
        <dbReference type="ARBA" id="ARBA00022723"/>
    </source>
</evidence>
<evidence type="ECO:0000256" key="7">
    <source>
        <dbReference type="ARBA" id="ARBA00023242"/>
    </source>
</evidence>
<evidence type="ECO:0000256" key="1">
    <source>
        <dbReference type="ARBA" id="ARBA00001968"/>
    </source>
</evidence>
<name>A0ABD3A071_9GENT</name>
<keyword evidence="11" id="KW-1185">Reference proteome</keyword>
<dbReference type="Pfam" id="PF26138">
    <property type="entry name" value="DUF8040"/>
    <property type="match status" value="1"/>
</dbReference>
<organism evidence="10 11">
    <name type="scientific">Cinchona calisaya</name>
    <dbReference type="NCBI Taxonomy" id="153742"/>
    <lineage>
        <taxon>Eukaryota</taxon>
        <taxon>Viridiplantae</taxon>
        <taxon>Streptophyta</taxon>
        <taxon>Embryophyta</taxon>
        <taxon>Tracheophyta</taxon>
        <taxon>Spermatophyta</taxon>
        <taxon>Magnoliopsida</taxon>
        <taxon>eudicotyledons</taxon>
        <taxon>Gunneridae</taxon>
        <taxon>Pentapetalae</taxon>
        <taxon>asterids</taxon>
        <taxon>lamiids</taxon>
        <taxon>Gentianales</taxon>
        <taxon>Rubiaceae</taxon>
        <taxon>Cinchonoideae</taxon>
        <taxon>Cinchoneae</taxon>
        <taxon>Cinchona</taxon>
    </lineage>
</organism>
<dbReference type="InterPro" id="IPR045249">
    <property type="entry name" value="HARBI1-like"/>
</dbReference>
<evidence type="ECO:0000313" key="10">
    <source>
        <dbReference type="EMBL" id="KAL3524953.1"/>
    </source>
</evidence>
<evidence type="ECO:0000256" key="4">
    <source>
        <dbReference type="ARBA" id="ARBA00022722"/>
    </source>
</evidence>
<dbReference type="GO" id="GO:0004518">
    <property type="term" value="F:nuclease activity"/>
    <property type="evidence" value="ECO:0007669"/>
    <property type="project" value="UniProtKB-KW"/>
</dbReference>
<keyword evidence="5" id="KW-0479">Metal-binding</keyword>
<evidence type="ECO:0008006" key="12">
    <source>
        <dbReference type="Google" id="ProtNLM"/>
    </source>
</evidence>
<comment type="cofactor">
    <cofactor evidence="1">
        <name>a divalent metal cation</name>
        <dbReference type="ChEBI" id="CHEBI:60240"/>
    </cofactor>
</comment>
<proteinExistence type="inferred from homology"/>
<dbReference type="Proteomes" id="UP001630127">
    <property type="component" value="Unassembled WGS sequence"/>
</dbReference>
<feature type="domain" description="DUF8040" evidence="9">
    <location>
        <begin position="3"/>
        <end position="59"/>
    </location>
</feature>
<evidence type="ECO:0000313" key="11">
    <source>
        <dbReference type="Proteomes" id="UP001630127"/>
    </source>
</evidence>
<sequence length="396" mass="44238">MVRDVGGLRDARNMTLDEIVAMFVYVLAHHKKNRTVAHKFLRSGETVSRHFNQCLLAILKLHHMLLKTPVPVSVDCTDNRWTYFKNCLGALNGTLISVTPPAKHKSRYRTRKSNLATNVLGVCAPEMQFIYVLPGWEGSAHDGRVLQDAISRPNGLKVPQGCYYLVDAGHCNSQGFLAPYRGQRYHLNQIQGRQLESAEEYFNMKHAKARNVIERNNLAQEMYNGEAVEDYEDVNNLEADEKSAEAASYVNCETDDEISISTSGIQKRQTVHLSKKPKKLKTSAAPAPSPMEAQFEMVTNKFIPSIDGIGSHFASIATAMTNEDKREQLAFDRSNSLVAELLKLELCEGEMFRVAEIVAGAPAKLNVFSQLPVNMKRKYAFNLLYPSSSSNSGSSY</sequence>
<dbReference type="InterPro" id="IPR027806">
    <property type="entry name" value="HARBI1_dom"/>
</dbReference>
<keyword evidence="6" id="KW-0378">Hydrolase</keyword>
<dbReference type="Pfam" id="PF13359">
    <property type="entry name" value="DDE_Tnp_4"/>
    <property type="match status" value="1"/>
</dbReference>
<dbReference type="PANTHER" id="PTHR22930">
    <property type="match status" value="1"/>
</dbReference>
<evidence type="ECO:0000256" key="6">
    <source>
        <dbReference type="ARBA" id="ARBA00022801"/>
    </source>
</evidence>
<comment type="similarity">
    <text evidence="3">Belongs to the HARBI1 family.</text>
</comment>
<accession>A0ABD3A071</accession>
<dbReference type="GO" id="GO:0016787">
    <property type="term" value="F:hydrolase activity"/>
    <property type="evidence" value="ECO:0007669"/>
    <property type="project" value="UniProtKB-KW"/>
</dbReference>
<keyword evidence="4" id="KW-0540">Nuclease</keyword>
<feature type="domain" description="DDE Tnp4" evidence="8">
    <location>
        <begin position="92"/>
        <end position="215"/>
    </location>
</feature>
<gene>
    <name evidence="10" type="ORF">ACH5RR_013325</name>
</gene>
<protein>
    <recommendedName>
        <fullName evidence="12">DDE Tnp4 domain-containing protein</fullName>
    </recommendedName>
</protein>
<keyword evidence="7" id="KW-0539">Nucleus</keyword>